<comment type="caution">
    <text evidence="2">The sequence shown here is derived from an EMBL/GenBank/DDBJ whole genome shotgun (WGS) entry which is preliminary data.</text>
</comment>
<proteinExistence type="predicted"/>
<feature type="region of interest" description="Disordered" evidence="1">
    <location>
        <begin position="115"/>
        <end position="168"/>
    </location>
</feature>
<feature type="compositionally biased region" description="Polar residues" evidence="1">
    <location>
        <begin position="115"/>
        <end position="158"/>
    </location>
</feature>
<sequence>MDIGDMETLVLRATEQEILFLGFCRFGMWNRSQNQMPNRRAMTNEEIRNLKTPKFEPYYQQGRPQQQPQMKNTIENLRRHENRFMPMQMSEISNYSRVLDQQNDGSYLNSAQRMNQSMNSGQTQPRGLNFDPNSPVNRSTPVNSNDSFNNRANTNNVNDEVEEQELCI</sequence>
<feature type="compositionally biased region" description="Acidic residues" evidence="1">
    <location>
        <begin position="159"/>
        <end position="168"/>
    </location>
</feature>
<gene>
    <name evidence="2" type="ORF">OXX778_LOCUS10772</name>
</gene>
<keyword evidence="3" id="KW-1185">Reference proteome</keyword>
<dbReference type="EMBL" id="CAJNOC010001750">
    <property type="protein sequence ID" value="CAF0888277.1"/>
    <property type="molecule type" value="Genomic_DNA"/>
</dbReference>
<protein>
    <submittedName>
        <fullName evidence="2">Uncharacterized protein</fullName>
    </submittedName>
</protein>
<reference evidence="2" key="1">
    <citation type="submission" date="2021-02" db="EMBL/GenBank/DDBJ databases">
        <authorList>
            <person name="Nowell W R."/>
        </authorList>
    </citation>
    <scope>NUCLEOTIDE SEQUENCE</scope>
    <source>
        <strain evidence="2">Ploen Becks lab</strain>
    </source>
</reference>
<accession>A0A813YS85</accession>
<organism evidence="2 3">
    <name type="scientific">Brachionus calyciflorus</name>
    <dbReference type="NCBI Taxonomy" id="104777"/>
    <lineage>
        <taxon>Eukaryota</taxon>
        <taxon>Metazoa</taxon>
        <taxon>Spiralia</taxon>
        <taxon>Gnathifera</taxon>
        <taxon>Rotifera</taxon>
        <taxon>Eurotatoria</taxon>
        <taxon>Monogononta</taxon>
        <taxon>Pseudotrocha</taxon>
        <taxon>Ploima</taxon>
        <taxon>Brachionidae</taxon>
        <taxon>Brachionus</taxon>
    </lineage>
</organism>
<name>A0A813YS85_9BILA</name>
<evidence type="ECO:0000313" key="2">
    <source>
        <dbReference type="EMBL" id="CAF0888277.1"/>
    </source>
</evidence>
<dbReference type="Proteomes" id="UP000663879">
    <property type="component" value="Unassembled WGS sequence"/>
</dbReference>
<evidence type="ECO:0000313" key="3">
    <source>
        <dbReference type="Proteomes" id="UP000663879"/>
    </source>
</evidence>
<evidence type="ECO:0000256" key="1">
    <source>
        <dbReference type="SAM" id="MobiDB-lite"/>
    </source>
</evidence>
<dbReference type="AlphaFoldDB" id="A0A813YS85"/>